<feature type="compositionally biased region" description="Polar residues" evidence="10">
    <location>
        <begin position="108"/>
        <end position="121"/>
    </location>
</feature>
<dbReference type="CDD" id="cd21672">
    <property type="entry name" value="SMP_Mdm12"/>
    <property type="match status" value="1"/>
</dbReference>
<evidence type="ECO:0000256" key="10">
    <source>
        <dbReference type="SAM" id="MobiDB-lite"/>
    </source>
</evidence>
<evidence type="ECO:0000256" key="2">
    <source>
        <dbReference type="ARBA" id="ARBA00022448"/>
    </source>
</evidence>
<keyword evidence="5" id="KW-0445">Lipid transport</keyword>
<evidence type="ECO:0000256" key="8">
    <source>
        <dbReference type="ARBA" id="ARBA00023136"/>
    </source>
</evidence>
<dbReference type="InterPro" id="IPR031468">
    <property type="entry name" value="SMP_LBD"/>
</dbReference>
<dbReference type="Pfam" id="PF26544">
    <property type="entry name" value="Mdm12"/>
    <property type="match status" value="2"/>
</dbReference>
<dbReference type="Proteomes" id="UP000649328">
    <property type="component" value="Unassembled WGS sequence"/>
</dbReference>
<keyword evidence="2" id="KW-0813">Transport</keyword>
<dbReference type="PANTHER" id="PTHR28204:SF1">
    <property type="entry name" value="MITOCHONDRIAL DISTRIBUTION AND MORPHOLOGY PROTEIN 12"/>
    <property type="match status" value="1"/>
</dbReference>
<evidence type="ECO:0000259" key="11">
    <source>
        <dbReference type="PROSITE" id="PS51847"/>
    </source>
</evidence>
<feature type="domain" description="SMP-LTD" evidence="11">
    <location>
        <begin position="1"/>
        <end position="348"/>
    </location>
</feature>
<comment type="caution">
    <text evidence="12">The sequence shown here is derived from an EMBL/GenBank/DDBJ whole genome shotgun (WGS) entry which is preliminary data.</text>
</comment>
<dbReference type="PANTHER" id="PTHR28204">
    <property type="entry name" value="MITOCHONDRIAL DISTRIBUTION AND MORPHOLOGY PROTEIN 12"/>
    <property type="match status" value="1"/>
</dbReference>
<accession>A0A8H7GXT2</accession>
<evidence type="ECO:0000256" key="1">
    <source>
        <dbReference type="ARBA" id="ARBA00004370"/>
    </source>
</evidence>
<gene>
    <name evidence="9" type="primary">MDM12</name>
    <name evidence="12" type="ORF">HF325_001131</name>
</gene>
<keyword evidence="8 9" id="KW-0472">Membrane</keyword>
<evidence type="ECO:0000256" key="4">
    <source>
        <dbReference type="ARBA" id="ARBA00022824"/>
    </source>
</evidence>
<feature type="region of interest" description="Disordered" evidence="10">
    <location>
        <begin position="65"/>
        <end position="133"/>
    </location>
</feature>
<protein>
    <recommendedName>
        <fullName evidence="9">Mitochondrial distribution and morphology protein 12</fullName>
    </recommendedName>
    <alternativeName>
        <fullName evidence="9">Mitochondrial inheritance component MDM12</fullName>
    </alternativeName>
</protein>
<dbReference type="GO" id="GO:1990456">
    <property type="term" value="P:mitochondrion-endoplasmic reticulum membrane tethering"/>
    <property type="evidence" value="ECO:0007669"/>
    <property type="project" value="TreeGrafter"/>
</dbReference>
<dbReference type="GO" id="GO:0015914">
    <property type="term" value="P:phospholipid transport"/>
    <property type="evidence" value="ECO:0007669"/>
    <property type="project" value="TreeGrafter"/>
</dbReference>
<name>A0A8H7GXT2_9ASCO</name>
<keyword evidence="7 9" id="KW-0496">Mitochondrion</keyword>
<comment type="subunit">
    <text evidence="9">Component of the ER-mitochondria encounter structure (ERMES) or MDM complex, composed of MMM1, MDM10, MDM12 and MDM34. A MMM1 homodimer associates with one molecule of MDM12 on each side in a pairwise head-to-tail manner, and the SMP-LTD domains of MMM1 and MDM12 generate a continuous hydrophobic tunnel for phospholipid trafficking.</text>
</comment>
<dbReference type="GO" id="GO:0005789">
    <property type="term" value="C:endoplasmic reticulum membrane"/>
    <property type="evidence" value="ECO:0007669"/>
    <property type="project" value="UniProtKB-SubCell"/>
</dbReference>
<keyword evidence="3 9" id="KW-1000">Mitochondrion outer membrane</keyword>
<dbReference type="HAMAP" id="MF_03104">
    <property type="entry name" value="Mdm12"/>
    <property type="match status" value="1"/>
</dbReference>
<evidence type="ECO:0000256" key="7">
    <source>
        <dbReference type="ARBA" id="ARBA00023128"/>
    </source>
</evidence>
<evidence type="ECO:0000313" key="13">
    <source>
        <dbReference type="Proteomes" id="UP000649328"/>
    </source>
</evidence>
<evidence type="ECO:0000313" key="12">
    <source>
        <dbReference type="EMBL" id="KAF8003683.1"/>
    </source>
</evidence>
<reference evidence="12" key="1">
    <citation type="submission" date="2020-10" db="EMBL/GenBank/DDBJ databases">
        <title>The Whole-Genome Sequence of Metschnikowia persimmonesis, a Novel Endophytic Yeast Species Isolated from Medicinal Plant Diospyros kaki Thumb.</title>
        <authorList>
            <person name="Rahmat E."/>
            <person name="Kang Y."/>
        </authorList>
    </citation>
    <scope>NUCLEOTIDE SEQUENCE</scope>
    <source>
        <strain evidence="12">KIOM G15050</strain>
    </source>
</reference>
<evidence type="ECO:0000256" key="5">
    <source>
        <dbReference type="ARBA" id="ARBA00023055"/>
    </source>
</evidence>
<evidence type="ECO:0000256" key="6">
    <source>
        <dbReference type="ARBA" id="ARBA00023121"/>
    </source>
</evidence>
<feature type="compositionally biased region" description="Acidic residues" evidence="10">
    <location>
        <begin position="65"/>
        <end position="77"/>
    </location>
</feature>
<dbReference type="InterPro" id="IPR027532">
    <property type="entry name" value="Mdm12"/>
</dbReference>
<dbReference type="EMBL" id="JACBPP010000002">
    <property type="protein sequence ID" value="KAF8003683.1"/>
    <property type="molecule type" value="Genomic_DNA"/>
</dbReference>
<sequence>MSFDINWESLASEEAIGHCVRDFLDKQFNSITLPSFIDKLSVTDFSMGSVPPEIILRHIDDPFPEFYDDSNPDDGVPEDPSPMTHLLSVSDDSSSSEEEDEVTRKCSTKGSISNPQPSSHDIVTLKADSGPSKVSRQLTNYSMNNLGLGQSEREAPTSFFKTNALKSPYSSGVKRNKSVDSSNDIQFVLEVDYRGDIMIEITVDLLVNYPSAKFISLPIKLKIAELEIHSLAVIAYVAKSIYVSFLCDLNSTNTDYFSVPSNHTERAENGSRADDTPLHGGNFVDYTTGNSKERIDVIRKMRIDTEIGEVENNVLKNVGKVEKFLIEQLRNIIREEICWPGWICIDTNDEDEVNSQVSHEVSLGGNRTPDVRVARHCD</sequence>
<keyword evidence="6" id="KW-0446">Lipid-binding</keyword>
<dbReference type="GO" id="GO:0008289">
    <property type="term" value="F:lipid binding"/>
    <property type="evidence" value="ECO:0007669"/>
    <property type="project" value="UniProtKB-KW"/>
</dbReference>
<dbReference type="AlphaFoldDB" id="A0A8H7GXT2"/>
<comment type="subcellular location">
    <subcellularLocation>
        <location evidence="1">Membrane</location>
    </subcellularLocation>
    <subcellularLocation>
        <location evidence="9">Mitochondrion outer membrane</location>
        <topology evidence="9">Peripheral membrane protein</topology>
        <orientation evidence="9">Cytoplasmic side</orientation>
    </subcellularLocation>
    <subcellularLocation>
        <location evidence="9">Endoplasmic reticulum membrane</location>
        <topology evidence="9">Peripheral membrane protein</topology>
        <orientation evidence="9">Cytoplasmic side</orientation>
    </subcellularLocation>
    <text evidence="9">The ERMES/MDM complex localizes to a few discrete foci (around 10 per single cell), that represent mitochondria-endoplasmic reticulum junctions. These foci are often found next to mtDNA nucleoids.</text>
</comment>
<keyword evidence="13" id="KW-1185">Reference proteome</keyword>
<proteinExistence type="inferred from homology"/>
<dbReference type="GO" id="GO:0032865">
    <property type="term" value="C:ERMES complex"/>
    <property type="evidence" value="ECO:0007669"/>
    <property type="project" value="UniProtKB-UniRule"/>
</dbReference>
<keyword evidence="4 9" id="KW-0256">Endoplasmic reticulum</keyword>
<dbReference type="GO" id="GO:0045040">
    <property type="term" value="P:protein insertion into mitochondrial outer membrane"/>
    <property type="evidence" value="ECO:0007669"/>
    <property type="project" value="UniProtKB-UniRule"/>
</dbReference>
<comment type="similarity">
    <text evidence="9">Belongs to the MDM12 family.</text>
</comment>
<comment type="function">
    <text evidence="9">Component of the ERMES/MDM complex, which serves as a molecular tether to connect the endoplasmic reticulum (ER) and mitochondria. Components of this complex are involved in the control of mitochondrial shape and protein biogenesis, and function in nonvesicular lipid trafficking between the ER and mitochondria. MDM12 is required for the interaction of the ER-resident membrane protein MMM1 and the outer mitochondrial membrane-resident beta-barrel protein MDM10. The MDM12-MMM1 subcomplex functions in the major beta-barrel assembly pathway that is responsible for biogenesis of all mitochondrial outer membrane beta-barrel proteins, and acts in a late step after the SAM complex. The MDM10-MDM12-MMM1 subcomplex further acts in the TOM40-specific pathway after the action of the MDM12-MMM1 complex. Essential for establishing and maintaining the structure of mitochondria and maintenance of mtDNA nucleoids.</text>
</comment>
<dbReference type="OrthoDB" id="3356905at2759"/>
<evidence type="ECO:0000256" key="9">
    <source>
        <dbReference type="HAMAP-Rule" id="MF_03104"/>
    </source>
</evidence>
<dbReference type="PROSITE" id="PS51847">
    <property type="entry name" value="SMP"/>
    <property type="match status" value="1"/>
</dbReference>
<organism evidence="12 13">
    <name type="scientific">Metschnikowia pulcherrima</name>
    <dbReference type="NCBI Taxonomy" id="27326"/>
    <lineage>
        <taxon>Eukaryota</taxon>
        <taxon>Fungi</taxon>
        <taxon>Dikarya</taxon>
        <taxon>Ascomycota</taxon>
        <taxon>Saccharomycotina</taxon>
        <taxon>Pichiomycetes</taxon>
        <taxon>Metschnikowiaceae</taxon>
        <taxon>Metschnikowia</taxon>
    </lineage>
</organism>
<evidence type="ECO:0000256" key="3">
    <source>
        <dbReference type="ARBA" id="ARBA00022787"/>
    </source>
</evidence>